<dbReference type="FunFam" id="1.10.630.10:FF:000042">
    <property type="entry name" value="Cytochrome P450"/>
    <property type="match status" value="1"/>
</dbReference>
<name>A0A1B6M3Z0_9HEMI</name>
<evidence type="ECO:0000256" key="14">
    <source>
        <dbReference type="PIRSR" id="PIRSR602403-1"/>
    </source>
</evidence>
<evidence type="ECO:0008006" key="18">
    <source>
        <dbReference type="Google" id="ProtNLM"/>
    </source>
</evidence>
<keyword evidence="11 14" id="KW-0408">Iron</keyword>
<dbReference type="PROSITE" id="PS00086">
    <property type="entry name" value="CYTOCHROME_P450"/>
    <property type="match status" value="1"/>
</dbReference>
<sequence length="491" mass="56455">MLSMWDLLLVVLGLLAAFYYYLSWNLGHWKARGVYSLPGALPGVGHMWENLMFRLGAQFLSCQIYHEAKGHPAVGIFAFRQPILLLRDLDLVQTVLIKEFSSFYDNTAAVNEDIDIYVSKNPFFMKDQRWKNLRQKLTPAFSPARIKMTFPLIQNVCEEFTNYIKKHLNEELNINEVTGLFTSEVVAKCAFGLDGNAFHDPDAPFYQNGRKLWDGSINNSFEVLLHFFFPSINKILKRGYFPKEPLAFFENIVKQTVEYREKNPDKAADNDYLQFLINIKNKKEFTFVDVVAQCMTFFTDGFETSSVTASFVLYELAMNPEIQEAVRQEVQGMDSFSYDNISALPLLDRVLKETLRRYSIFALTKTCTKDCTLESNGLSFPVRKGDHIWVPAYAIHHDPDIYPNPDEFDPDRFLPENVKNRHPMSYMPFGAGPRICLGNRFGSCQVKMLVSNILANFKLVKSDKTVEKITLNPLLPLPNAQEGVWLQFQKL</sequence>
<dbReference type="InterPro" id="IPR001128">
    <property type="entry name" value="Cyt_P450"/>
</dbReference>
<evidence type="ECO:0000256" key="11">
    <source>
        <dbReference type="ARBA" id="ARBA00023004"/>
    </source>
</evidence>
<dbReference type="GO" id="GO:0020037">
    <property type="term" value="F:heme binding"/>
    <property type="evidence" value="ECO:0007669"/>
    <property type="project" value="InterPro"/>
</dbReference>
<keyword evidence="10 15" id="KW-0560">Oxidoreductase</keyword>
<evidence type="ECO:0000256" key="4">
    <source>
        <dbReference type="ARBA" id="ARBA00004406"/>
    </source>
</evidence>
<dbReference type="EMBL" id="GEBQ01009369">
    <property type="protein sequence ID" value="JAT30608.1"/>
    <property type="molecule type" value="Transcribed_RNA"/>
</dbReference>
<gene>
    <name evidence="17" type="ORF">g.6563</name>
    <name evidence="16" type="ORF">g.6564</name>
</gene>
<dbReference type="AlphaFoldDB" id="A0A1B6M3Z0"/>
<evidence type="ECO:0000256" key="2">
    <source>
        <dbReference type="ARBA" id="ARBA00003690"/>
    </source>
</evidence>
<keyword evidence="7 14" id="KW-0479">Metal-binding</keyword>
<dbReference type="Pfam" id="PF00067">
    <property type="entry name" value="p450"/>
    <property type="match status" value="1"/>
</dbReference>
<dbReference type="GO" id="GO:0004497">
    <property type="term" value="F:monooxygenase activity"/>
    <property type="evidence" value="ECO:0007669"/>
    <property type="project" value="UniProtKB-KW"/>
</dbReference>
<evidence type="ECO:0000256" key="12">
    <source>
        <dbReference type="ARBA" id="ARBA00023033"/>
    </source>
</evidence>
<evidence type="ECO:0000256" key="13">
    <source>
        <dbReference type="ARBA" id="ARBA00023136"/>
    </source>
</evidence>
<dbReference type="PANTHER" id="PTHR24292">
    <property type="entry name" value="CYTOCHROME P450"/>
    <property type="match status" value="1"/>
</dbReference>
<dbReference type="GO" id="GO:0016705">
    <property type="term" value="F:oxidoreductase activity, acting on paired donors, with incorporation or reduction of molecular oxygen"/>
    <property type="evidence" value="ECO:0007669"/>
    <property type="project" value="InterPro"/>
</dbReference>
<proteinExistence type="inferred from homology"/>
<evidence type="ECO:0000256" key="1">
    <source>
        <dbReference type="ARBA" id="ARBA00001971"/>
    </source>
</evidence>
<comment type="subcellular location">
    <subcellularLocation>
        <location evidence="4">Endoplasmic reticulum membrane</location>
        <topology evidence="4">Peripheral membrane protein</topology>
    </subcellularLocation>
    <subcellularLocation>
        <location evidence="3">Microsome membrane</location>
        <topology evidence="3">Peripheral membrane protein</topology>
    </subcellularLocation>
</comment>
<dbReference type="SUPFAM" id="SSF48264">
    <property type="entry name" value="Cytochrome P450"/>
    <property type="match status" value="1"/>
</dbReference>
<evidence type="ECO:0000313" key="16">
    <source>
        <dbReference type="EMBL" id="JAT16948.1"/>
    </source>
</evidence>
<evidence type="ECO:0000256" key="8">
    <source>
        <dbReference type="ARBA" id="ARBA00022824"/>
    </source>
</evidence>
<evidence type="ECO:0000256" key="5">
    <source>
        <dbReference type="ARBA" id="ARBA00010617"/>
    </source>
</evidence>
<keyword evidence="8" id="KW-0256">Endoplasmic reticulum</keyword>
<comment type="similarity">
    <text evidence="5 15">Belongs to the cytochrome P450 family.</text>
</comment>
<reference evidence="17" key="1">
    <citation type="submission" date="2015-11" db="EMBL/GenBank/DDBJ databases">
        <title>De novo transcriptome assembly of four potential Pierce s Disease insect vectors from Arizona vineyards.</title>
        <authorList>
            <person name="Tassone E.E."/>
        </authorList>
    </citation>
    <scope>NUCLEOTIDE SEQUENCE</scope>
</reference>
<dbReference type="GO" id="GO:0005789">
    <property type="term" value="C:endoplasmic reticulum membrane"/>
    <property type="evidence" value="ECO:0007669"/>
    <property type="project" value="UniProtKB-SubCell"/>
</dbReference>
<evidence type="ECO:0000256" key="6">
    <source>
        <dbReference type="ARBA" id="ARBA00022617"/>
    </source>
</evidence>
<protein>
    <recommendedName>
        <fullName evidence="18">Cytochrome P450</fullName>
    </recommendedName>
</protein>
<feature type="binding site" description="axial binding residue" evidence="14">
    <location>
        <position position="436"/>
    </location>
    <ligand>
        <name>heme</name>
        <dbReference type="ChEBI" id="CHEBI:30413"/>
    </ligand>
    <ligandPart>
        <name>Fe</name>
        <dbReference type="ChEBI" id="CHEBI:18248"/>
    </ligandPart>
</feature>
<keyword evidence="9" id="KW-0492">Microsome</keyword>
<dbReference type="InterPro" id="IPR002403">
    <property type="entry name" value="Cyt_P450_E_grp-IV"/>
</dbReference>
<evidence type="ECO:0000256" key="9">
    <source>
        <dbReference type="ARBA" id="ARBA00022848"/>
    </source>
</evidence>
<dbReference type="PRINTS" id="PR00465">
    <property type="entry name" value="EP450IV"/>
</dbReference>
<evidence type="ECO:0000256" key="3">
    <source>
        <dbReference type="ARBA" id="ARBA00004174"/>
    </source>
</evidence>
<dbReference type="Gene3D" id="1.10.630.10">
    <property type="entry name" value="Cytochrome P450"/>
    <property type="match status" value="1"/>
</dbReference>
<accession>A0A1B6M3Z0</accession>
<comment type="function">
    <text evidence="2">May be involved in the metabolism of insect hormones and in the breakdown of synthetic insecticides.</text>
</comment>
<keyword evidence="12 15" id="KW-0503">Monooxygenase</keyword>
<dbReference type="PRINTS" id="PR00385">
    <property type="entry name" value="P450"/>
</dbReference>
<dbReference type="InterPro" id="IPR050476">
    <property type="entry name" value="Insect_CytP450_Detox"/>
</dbReference>
<dbReference type="PANTHER" id="PTHR24292:SF84">
    <property type="entry name" value="CYTOCHROME P450 28A5-RELATED"/>
    <property type="match status" value="1"/>
</dbReference>
<dbReference type="InterPro" id="IPR036396">
    <property type="entry name" value="Cyt_P450_sf"/>
</dbReference>
<comment type="cofactor">
    <cofactor evidence="1 14">
        <name>heme</name>
        <dbReference type="ChEBI" id="CHEBI:30413"/>
    </cofactor>
</comment>
<organism evidence="17">
    <name type="scientific">Graphocephala atropunctata</name>
    <dbReference type="NCBI Taxonomy" id="36148"/>
    <lineage>
        <taxon>Eukaryota</taxon>
        <taxon>Metazoa</taxon>
        <taxon>Ecdysozoa</taxon>
        <taxon>Arthropoda</taxon>
        <taxon>Hexapoda</taxon>
        <taxon>Insecta</taxon>
        <taxon>Pterygota</taxon>
        <taxon>Neoptera</taxon>
        <taxon>Paraneoptera</taxon>
        <taxon>Hemiptera</taxon>
        <taxon>Auchenorrhyncha</taxon>
        <taxon>Membracoidea</taxon>
        <taxon>Cicadellidae</taxon>
        <taxon>Cicadellinae</taxon>
        <taxon>Cicadellini</taxon>
        <taxon>Graphocephala</taxon>
    </lineage>
</organism>
<dbReference type="EMBL" id="GEBQ01023029">
    <property type="protein sequence ID" value="JAT16948.1"/>
    <property type="molecule type" value="Transcribed_RNA"/>
</dbReference>
<dbReference type="InterPro" id="IPR017972">
    <property type="entry name" value="Cyt_P450_CS"/>
</dbReference>
<evidence type="ECO:0000256" key="10">
    <source>
        <dbReference type="ARBA" id="ARBA00023002"/>
    </source>
</evidence>
<dbReference type="CDD" id="cd11056">
    <property type="entry name" value="CYP6-like"/>
    <property type="match status" value="1"/>
</dbReference>
<dbReference type="GO" id="GO:0005506">
    <property type="term" value="F:iron ion binding"/>
    <property type="evidence" value="ECO:0007669"/>
    <property type="project" value="InterPro"/>
</dbReference>
<evidence type="ECO:0000313" key="17">
    <source>
        <dbReference type="EMBL" id="JAT30608.1"/>
    </source>
</evidence>
<keyword evidence="6 14" id="KW-0349">Heme</keyword>
<evidence type="ECO:0000256" key="7">
    <source>
        <dbReference type="ARBA" id="ARBA00022723"/>
    </source>
</evidence>
<keyword evidence="13" id="KW-0472">Membrane</keyword>
<evidence type="ECO:0000256" key="15">
    <source>
        <dbReference type="RuleBase" id="RU000461"/>
    </source>
</evidence>